<evidence type="ECO:0000259" key="7">
    <source>
        <dbReference type="Pfam" id="PF02631"/>
    </source>
</evidence>
<accession>A0ABW1T0A9</accession>
<dbReference type="Pfam" id="PF21982">
    <property type="entry name" value="RecX_HTH1"/>
    <property type="match status" value="1"/>
</dbReference>
<dbReference type="InterPro" id="IPR003783">
    <property type="entry name" value="Regulatory_RecX"/>
</dbReference>
<protein>
    <recommendedName>
        <fullName evidence="3 5">Regulatory protein RecX</fullName>
    </recommendedName>
</protein>
<gene>
    <name evidence="5" type="primary">recX</name>
    <name evidence="10" type="ORF">ACFQGU_08795</name>
</gene>
<name>A0ABW1T0A9_9ACTN</name>
<sequence>MSLSRRASADGPTAGSSADDVPDADPVDVARSVCLSQLAMGPRTRGQLATVLRRRGIEDDVAAQVLDRFEEVALVDDAAFSENYVQRRHASSGLARRALGHELRGKGVSEAVVSEALETLDPDDELATARALVAKKLPSTKRLDVESRTRRLVGMLARKGYSGGMAMRVVREALAAEKELDDLERAFLEGLDGELSDAARVGE</sequence>
<keyword evidence="4 5" id="KW-0963">Cytoplasm</keyword>
<evidence type="ECO:0000256" key="6">
    <source>
        <dbReference type="SAM" id="MobiDB-lite"/>
    </source>
</evidence>
<dbReference type="Pfam" id="PF02631">
    <property type="entry name" value="RecX_HTH2"/>
    <property type="match status" value="1"/>
</dbReference>
<feature type="region of interest" description="Disordered" evidence="6">
    <location>
        <begin position="1"/>
        <end position="25"/>
    </location>
</feature>
<organism evidence="10 11">
    <name type="scientific">Longivirga aurantiaca</name>
    <dbReference type="NCBI Taxonomy" id="1837743"/>
    <lineage>
        <taxon>Bacteria</taxon>
        <taxon>Bacillati</taxon>
        <taxon>Actinomycetota</taxon>
        <taxon>Actinomycetes</taxon>
        <taxon>Sporichthyales</taxon>
        <taxon>Sporichthyaceae</taxon>
        <taxon>Longivirga</taxon>
    </lineage>
</organism>
<dbReference type="PANTHER" id="PTHR33602:SF1">
    <property type="entry name" value="REGULATORY PROTEIN RECX FAMILY PROTEIN"/>
    <property type="match status" value="1"/>
</dbReference>
<feature type="domain" description="RecX first three-helical" evidence="9">
    <location>
        <begin position="30"/>
        <end position="68"/>
    </location>
</feature>
<feature type="domain" description="RecX third three-helical" evidence="8">
    <location>
        <begin position="123"/>
        <end position="170"/>
    </location>
</feature>
<dbReference type="Pfam" id="PF21981">
    <property type="entry name" value="RecX_HTH3"/>
    <property type="match status" value="1"/>
</dbReference>
<evidence type="ECO:0000256" key="5">
    <source>
        <dbReference type="HAMAP-Rule" id="MF_01114"/>
    </source>
</evidence>
<evidence type="ECO:0000256" key="2">
    <source>
        <dbReference type="ARBA" id="ARBA00009695"/>
    </source>
</evidence>
<reference evidence="11" key="1">
    <citation type="journal article" date="2019" name="Int. J. Syst. Evol. Microbiol.">
        <title>The Global Catalogue of Microorganisms (GCM) 10K type strain sequencing project: providing services to taxonomists for standard genome sequencing and annotation.</title>
        <authorList>
            <consortium name="The Broad Institute Genomics Platform"/>
            <consortium name="The Broad Institute Genome Sequencing Center for Infectious Disease"/>
            <person name="Wu L."/>
            <person name="Ma J."/>
        </authorList>
    </citation>
    <scope>NUCLEOTIDE SEQUENCE [LARGE SCALE GENOMIC DNA]</scope>
    <source>
        <strain evidence="11">CGMCC 4.7317</strain>
    </source>
</reference>
<evidence type="ECO:0000259" key="8">
    <source>
        <dbReference type="Pfam" id="PF21981"/>
    </source>
</evidence>
<evidence type="ECO:0000256" key="4">
    <source>
        <dbReference type="ARBA" id="ARBA00022490"/>
    </source>
</evidence>
<feature type="domain" description="RecX second three-helical" evidence="7">
    <location>
        <begin position="76"/>
        <end position="117"/>
    </location>
</feature>
<comment type="similarity">
    <text evidence="2 5">Belongs to the RecX family.</text>
</comment>
<evidence type="ECO:0000313" key="11">
    <source>
        <dbReference type="Proteomes" id="UP001596138"/>
    </source>
</evidence>
<evidence type="ECO:0000259" key="9">
    <source>
        <dbReference type="Pfam" id="PF21982"/>
    </source>
</evidence>
<comment type="caution">
    <text evidence="10">The sequence shown here is derived from an EMBL/GenBank/DDBJ whole genome shotgun (WGS) entry which is preliminary data.</text>
</comment>
<dbReference type="EMBL" id="JBHSTI010000008">
    <property type="protein sequence ID" value="MFC6237974.1"/>
    <property type="molecule type" value="Genomic_DNA"/>
</dbReference>
<evidence type="ECO:0000313" key="10">
    <source>
        <dbReference type="EMBL" id="MFC6237974.1"/>
    </source>
</evidence>
<comment type="subcellular location">
    <subcellularLocation>
        <location evidence="1 5">Cytoplasm</location>
    </subcellularLocation>
</comment>
<dbReference type="InterPro" id="IPR053926">
    <property type="entry name" value="RecX_HTH_1st"/>
</dbReference>
<dbReference type="HAMAP" id="MF_01114">
    <property type="entry name" value="RecX"/>
    <property type="match status" value="1"/>
</dbReference>
<dbReference type="InterPro" id="IPR053924">
    <property type="entry name" value="RecX_HTH_2nd"/>
</dbReference>
<dbReference type="PANTHER" id="PTHR33602">
    <property type="entry name" value="REGULATORY PROTEIN RECX FAMILY PROTEIN"/>
    <property type="match status" value="1"/>
</dbReference>
<dbReference type="InterPro" id="IPR053925">
    <property type="entry name" value="RecX_HTH_3rd"/>
</dbReference>
<dbReference type="RefSeq" id="WP_386765761.1">
    <property type="nucleotide sequence ID" value="NZ_JBHSTI010000008.1"/>
</dbReference>
<proteinExistence type="inferred from homology"/>
<dbReference type="InterPro" id="IPR036388">
    <property type="entry name" value="WH-like_DNA-bd_sf"/>
</dbReference>
<evidence type="ECO:0000256" key="1">
    <source>
        <dbReference type="ARBA" id="ARBA00004496"/>
    </source>
</evidence>
<dbReference type="Gene3D" id="1.10.10.10">
    <property type="entry name" value="Winged helix-like DNA-binding domain superfamily/Winged helix DNA-binding domain"/>
    <property type="match status" value="2"/>
</dbReference>
<dbReference type="Proteomes" id="UP001596138">
    <property type="component" value="Unassembled WGS sequence"/>
</dbReference>
<keyword evidence="11" id="KW-1185">Reference proteome</keyword>
<comment type="function">
    <text evidence="5">Modulates RecA activity.</text>
</comment>
<evidence type="ECO:0000256" key="3">
    <source>
        <dbReference type="ARBA" id="ARBA00018111"/>
    </source>
</evidence>